<accession>A0AAD4MYP0</accession>
<proteinExistence type="predicted"/>
<keyword evidence="2" id="KW-1185">Reference proteome</keyword>
<evidence type="ECO:0000313" key="1">
    <source>
        <dbReference type="EMBL" id="KAI1709724.1"/>
    </source>
</evidence>
<organism evidence="1 2">
    <name type="scientific">Ditylenchus destructor</name>
    <dbReference type="NCBI Taxonomy" id="166010"/>
    <lineage>
        <taxon>Eukaryota</taxon>
        <taxon>Metazoa</taxon>
        <taxon>Ecdysozoa</taxon>
        <taxon>Nematoda</taxon>
        <taxon>Chromadorea</taxon>
        <taxon>Rhabditida</taxon>
        <taxon>Tylenchina</taxon>
        <taxon>Tylenchomorpha</taxon>
        <taxon>Sphaerularioidea</taxon>
        <taxon>Anguinidae</taxon>
        <taxon>Anguininae</taxon>
        <taxon>Ditylenchus</taxon>
    </lineage>
</organism>
<evidence type="ECO:0000313" key="2">
    <source>
        <dbReference type="Proteomes" id="UP001201812"/>
    </source>
</evidence>
<protein>
    <recommendedName>
        <fullName evidence="3">F-box domain-containing protein</fullName>
    </recommendedName>
</protein>
<dbReference type="EMBL" id="JAKKPZ010000029">
    <property type="protein sequence ID" value="KAI1709724.1"/>
    <property type="molecule type" value="Genomic_DNA"/>
</dbReference>
<dbReference type="AlphaFoldDB" id="A0AAD4MYP0"/>
<evidence type="ECO:0008006" key="3">
    <source>
        <dbReference type="Google" id="ProtNLM"/>
    </source>
</evidence>
<dbReference type="Proteomes" id="UP001201812">
    <property type="component" value="Unassembled WGS sequence"/>
</dbReference>
<name>A0AAD4MYP0_9BILA</name>
<comment type="caution">
    <text evidence="1">The sequence shown here is derived from an EMBL/GenBank/DDBJ whole genome shotgun (WGS) entry which is preliminary data.</text>
</comment>
<reference evidence="1" key="1">
    <citation type="submission" date="2022-01" db="EMBL/GenBank/DDBJ databases">
        <title>Genome Sequence Resource for Two Populations of Ditylenchus destructor, the Migratory Endoparasitic Phytonematode.</title>
        <authorList>
            <person name="Zhang H."/>
            <person name="Lin R."/>
            <person name="Xie B."/>
        </authorList>
    </citation>
    <scope>NUCLEOTIDE SEQUENCE</scope>
    <source>
        <strain evidence="1">BazhouSP</strain>
    </source>
</reference>
<sequence>MFPLHALHEVFCFFGRDRLERISICNRQFKRIVAKYFSAQPYRSLTCLNVNCVVAKSDAKVTVSPQDFLNTIPKEVKASLESDDEDEYEINLSQMIPCLRNRTIRVGQAWLYLSPRNFKNFIEQLESISHVWQHSSLIVYVDRYHLPQMDYEPFFQEMFSSKSLMKTGNLTLDLGLSIPNSKFRLQNYAHLYDCAEVKICGAVMEVEDATDFVHSIPFHRQNQIVIEFSFNSWEQSKNNDKHEAIVRACERRFIDATMQIGYNAVFEFPYSVDGKSKIFSAKNTKTREQLQLTVAEDEENTYFYLRRTAL</sequence>
<gene>
    <name evidence="1" type="ORF">DdX_11116</name>
</gene>